<organism evidence="2 3">
    <name type="scientific">Hohenbuehelia grisea</name>
    <dbReference type="NCBI Taxonomy" id="104357"/>
    <lineage>
        <taxon>Eukaryota</taxon>
        <taxon>Fungi</taxon>
        <taxon>Dikarya</taxon>
        <taxon>Basidiomycota</taxon>
        <taxon>Agaricomycotina</taxon>
        <taxon>Agaricomycetes</taxon>
        <taxon>Agaricomycetidae</taxon>
        <taxon>Agaricales</taxon>
        <taxon>Pleurotineae</taxon>
        <taxon>Pleurotaceae</taxon>
        <taxon>Hohenbuehelia</taxon>
    </lineage>
</organism>
<evidence type="ECO:0000313" key="2">
    <source>
        <dbReference type="EMBL" id="KAL0957575.1"/>
    </source>
</evidence>
<feature type="domain" description="HAT C-terminal dimerisation" evidence="1">
    <location>
        <begin position="109"/>
        <end position="151"/>
    </location>
</feature>
<dbReference type="Pfam" id="PF05699">
    <property type="entry name" value="Dimer_Tnp_hAT"/>
    <property type="match status" value="1"/>
</dbReference>
<dbReference type="InterPro" id="IPR008906">
    <property type="entry name" value="HATC_C_dom"/>
</dbReference>
<dbReference type="Proteomes" id="UP001556367">
    <property type="component" value="Unassembled WGS sequence"/>
</dbReference>
<gene>
    <name evidence="2" type="ORF">HGRIS_001359</name>
</gene>
<keyword evidence="3" id="KW-1185">Reference proteome</keyword>
<sequence length="163" mass="17636">MTSIEHLFSTSYDSATDDLPVAALLAYVNAAMPPAKHEEYGTAEVTRAVTALAEKGASYLREICWGLRPDRLCDVIWPDVVALCGAASRRLPASCPVPIILASNQPFSLLSFIGSAAAVERIFSGGRDTISIRRASLKPDTIRTLMIVKQHLKLARKELLANA</sequence>
<protein>
    <recommendedName>
        <fullName evidence="1">HAT C-terminal dimerisation domain-containing protein</fullName>
    </recommendedName>
</protein>
<proteinExistence type="predicted"/>
<dbReference type="EMBL" id="JASNQZ010000005">
    <property type="protein sequence ID" value="KAL0957575.1"/>
    <property type="molecule type" value="Genomic_DNA"/>
</dbReference>
<evidence type="ECO:0000313" key="3">
    <source>
        <dbReference type="Proteomes" id="UP001556367"/>
    </source>
</evidence>
<name>A0ABR3JP39_9AGAR</name>
<evidence type="ECO:0000259" key="1">
    <source>
        <dbReference type="Pfam" id="PF05699"/>
    </source>
</evidence>
<comment type="caution">
    <text evidence="2">The sequence shown here is derived from an EMBL/GenBank/DDBJ whole genome shotgun (WGS) entry which is preliminary data.</text>
</comment>
<reference evidence="3" key="1">
    <citation type="submission" date="2024-06" db="EMBL/GenBank/DDBJ databases">
        <title>Multi-omics analyses provide insights into the biosynthesis of the anticancer antibiotic pleurotin in Hohenbuehelia grisea.</title>
        <authorList>
            <person name="Weaver J.A."/>
            <person name="Alberti F."/>
        </authorList>
    </citation>
    <scope>NUCLEOTIDE SEQUENCE [LARGE SCALE GENOMIC DNA]</scope>
    <source>
        <strain evidence="3">T-177</strain>
    </source>
</reference>
<accession>A0ABR3JP39</accession>